<dbReference type="OrthoDB" id="230260at2"/>
<dbReference type="GO" id="GO:0005886">
    <property type="term" value="C:plasma membrane"/>
    <property type="evidence" value="ECO:0007669"/>
    <property type="project" value="UniProtKB-SubCell"/>
</dbReference>
<feature type="transmembrane region" description="Helical" evidence="9">
    <location>
        <begin position="66"/>
        <end position="90"/>
    </location>
</feature>
<keyword evidence="3 9" id="KW-0812">Transmembrane</keyword>
<protein>
    <recommendedName>
        <fullName evidence="14">Non-specific protein-tyrosine kinase</fullName>
    </recommendedName>
</protein>
<evidence type="ECO:0008006" key="14">
    <source>
        <dbReference type="Google" id="ProtNLM"/>
    </source>
</evidence>
<dbReference type="PANTHER" id="PTHR32309:SF13">
    <property type="entry name" value="FERRIC ENTEROBACTIN TRANSPORT PROTEIN FEPE"/>
    <property type="match status" value="1"/>
</dbReference>
<dbReference type="RefSeq" id="WP_068463470.1">
    <property type="nucleotide sequence ID" value="NZ_LMTR01000078.1"/>
</dbReference>
<dbReference type="SUPFAM" id="SSF52540">
    <property type="entry name" value="P-loop containing nucleoside triphosphate hydrolases"/>
    <property type="match status" value="1"/>
</dbReference>
<keyword evidence="8" id="KW-0175">Coiled coil</keyword>
<dbReference type="InterPro" id="IPR005702">
    <property type="entry name" value="Wzc-like_C"/>
</dbReference>
<dbReference type="InterPro" id="IPR050445">
    <property type="entry name" value="Bact_polysacc_biosynth/exp"/>
</dbReference>
<dbReference type="GO" id="GO:0005524">
    <property type="term" value="F:ATP binding"/>
    <property type="evidence" value="ECO:0007669"/>
    <property type="project" value="UniProtKB-KW"/>
</dbReference>
<dbReference type="STRING" id="121290.APY04_2785"/>
<evidence type="ECO:0000256" key="9">
    <source>
        <dbReference type="SAM" id="Phobius"/>
    </source>
</evidence>
<dbReference type="EMBL" id="LMTR01000078">
    <property type="protein sequence ID" value="KWT65547.1"/>
    <property type="molecule type" value="Genomic_DNA"/>
</dbReference>
<dbReference type="Pfam" id="PF02706">
    <property type="entry name" value="Wzz"/>
    <property type="match status" value="1"/>
</dbReference>
<gene>
    <name evidence="12" type="ORF">APY04_2785</name>
</gene>
<organism evidence="12 13">
    <name type="scientific">Hyphomicrobium sulfonivorans</name>
    <dbReference type="NCBI Taxonomy" id="121290"/>
    <lineage>
        <taxon>Bacteria</taxon>
        <taxon>Pseudomonadati</taxon>
        <taxon>Pseudomonadota</taxon>
        <taxon>Alphaproteobacteria</taxon>
        <taxon>Hyphomicrobiales</taxon>
        <taxon>Hyphomicrobiaceae</taxon>
        <taxon>Hyphomicrobium</taxon>
    </lineage>
</organism>
<sequence length="762" mass="82387">MTHNENVPAGDDRRPSNIAPIQQAQRPAFAGYADAGYPNYSDAAILQAEPATNLREYWRIANKRKWLILGVTGAFFVMGIIISLMMTPLYTATVRLQIDRNVAKVVDGGNVTPLEGTDIEFLKTQYELLQSRGLAERVVVALKLGDSEAFQGSRGPSLLGSLLGMLSSSGDTPTKGNQRAERERRSIDLVLQSRSVRPIAGSRLVDVSFTDPDPVMAQRIATALASAYSDSNLDKRFQANVYAKTFLEDQVKQLKLRLEESEKQLLDFAQKEQIVAVSEKASIAENNLASANAALGVLVSERIKSEQLWRQVENASQINMPQLLSNKVIEGLRDQRNLLATEYQEKLETFKPGYPAMVQIQNKVDEIDRQLSVEIQTIKDSLKAGFASAAAQEEEMKKQIEQLRVEALDLQKRSIRYNILKREVDTNRGLYEGLLQRHKEVDVAGGVGANNIFIVDRAEVPIAPSSPKLVRSILLSLLLGLGVGVGAAVLQEMMDDSVRNIDDLERVTGLPSLGVIPKVLREPVEAEFADPRSPVMEAYRSLCTSLQLTTASGLPKSLAVTSAGPAEGKSITAMAIARHFANMGLKVLLVDGDMRNPSLHKKMAIPNGAGLSSYLAGACAPPDTFQATDIATLAFMSSGPLPPSAADLLAGPRLHSLLRVGLEVFDLIVIDAPPVMGMADASILANTVEATVFVVGAGQSTSGQIGAVLKRLRLGHPSLIGAVLTKFDAVAEGYGYGYGYDYNYGVDQKLSAGDHSVPRLGG</sequence>
<evidence type="ECO:0000259" key="11">
    <source>
        <dbReference type="Pfam" id="PF13807"/>
    </source>
</evidence>
<evidence type="ECO:0000256" key="3">
    <source>
        <dbReference type="ARBA" id="ARBA00022692"/>
    </source>
</evidence>
<feature type="coiled-coil region" evidence="8">
    <location>
        <begin position="244"/>
        <end position="271"/>
    </location>
</feature>
<feature type="domain" description="Polysaccharide chain length determinant N-terminal" evidence="10">
    <location>
        <begin position="53"/>
        <end position="140"/>
    </location>
</feature>
<keyword evidence="5" id="KW-0067">ATP-binding</keyword>
<dbReference type="InterPro" id="IPR032807">
    <property type="entry name" value="GNVR"/>
</dbReference>
<feature type="domain" description="Tyrosine-protein kinase G-rich" evidence="11">
    <location>
        <begin position="420"/>
        <end position="493"/>
    </location>
</feature>
<dbReference type="PANTHER" id="PTHR32309">
    <property type="entry name" value="TYROSINE-PROTEIN KINASE"/>
    <property type="match status" value="1"/>
</dbReference>
<keyword evidence="4" id="KW-0547">Nucleotide-binding</keyword>
<dbReference type="AlphaFoldDB" id="A0A120CU25"/>
<comment type="caution">
    <text evidence="12">The sequence shown here is derived from an EMBL/GenBank/DDBJ whole genome shotgun (WGS) entry which is preliminary data.</text>
</comment>
<name>A0A120CU25_HYPSL</name>
<keyword evidence="13" id="KW-1185">Reference proteome</keyword>
<dbReference type="InterPro" id="IPR033756">
    <property type="entry name" value="YlxH/NBP35"/>
</dbReference>
<proteinExistence type="predicted"/>
<feature type="coiled-coil region" evidence="8">
    <location>
        <begin position="386"/>
        <end position="413"/>
    </location>
</feature>
<dbReference type="PATRIC" id="fig|121290.4.peg.75"/>
<dbReference type="Pfam" id="PF10609">
    <property type="entry name" value="ParA"/>
    <property type="match status" value="1"/>
</dbReference>
<dbReference type="Proteomes" id="UP000059074">
    <property type="component" value="Unassembled WGS sequence"/>
</dbReference>
<dbReference type="InterPro" id="IPR003856">
    <property type="entry name" value="LPS_length_determ_N"/>
</dbReference>
<keyword evidence="6 9" id="KW-1133">Transmembrane helix</keyword>
<evidence type="ECO:0000256" key="8">
    <source>
        <dbReference type="SAM" id="Coils"/>
    </source>
</evidence>
<evidence type="ECO:0000313" key="12">
    <source>
        <dbReference type="EMBL" id="KWT65547.1"/>
    </source>
</evidence>
<keyword evidence="2" id="KW-1003">Cell membrane</keyword>
<reference evidence="12 13" key="1">
    <citation type="submission" date="2015-10" db="EMBL/GenBank/DDBJ databases">
        <title>Transcriptomic analysis of a linuron degrading triple-species bacterial consortium.</title>
        <authorList>
            <person name="Albers P."/>
        </authorList>
    </citation>
    <scope>NUCLEOTIDE SEQUENCE [LARGE SCALE GENOMIC DNA]</scope>
    <source>
        <strain evidence="12 13">WDL6</strain>
    </source>
</reference>
<dbReference type="Pfam" id="PF13807">
    <property type="entry name" value="GNVR"/>
    <property type="match status" value="1"/>
</dbReference>
<evidence type="ECO:0000313" key="13">
    <source>
        <dbReference type="Proteomes" id="UP000059074"/>
    </source>
</evidence>
<evidence type="ECO:0000256" key="5">
    <source>
        <dbReference type="ARBA" id="ARBA00022840"/>
    </source>
</evidence>
<evidence type="ECO:0000256" key="4">
    <source>
        <dbReference type="ARBA" id="ARBA00022741"/>
    </source>
</evidence>
<accession>A0A120CU25</accession>
<evidence type="ECO:0000256" key="2">
    <source>
        <dbReference type="ARBA" id="ARBA00022475"/>
    </source>
</evidence>
<dbReference type="GO" id="GO:0004713">
    <property type="term" value="F:protein tyrosine kinase activity"/>
    <property type="evidence" value="ECO:0007669"/>
    <property type="project" value="TreeGrafter"/>
</dbReference>
<dbReference type="Gene3D" id="3.40.50.300">
    <property type="entry name" value="P-loop containing nucleotide triphosphate hydrolases"/>
    <property type="match status" value="1"/>
</dbReference>
<evidence type="ECO:0000256" key="6">
    <source>
        <dbReference type="ARBA" id="ARBA00022989"/>
    </source>
</evidence>
<comment type="subcellular location">
    <subcellularLocation>
        <location evidence="1">Cell membrane</location>
        <topology evidence="1">Multi-pass membrane protein</topology>
    </subcellularLocation>
</comment>
<evidence type="ECO:0000256" key="7">
    <source>
        <dbReference type="ARBA" id="ARBA00023136"/>
    </source>
</evidence>
<dbReference type="NCBIfam" id="TIGR01007">
    <property type="entry name" value="eps_fam"/>
    <property type="match status" value="1"/>
</dbReference>
<evidence type="ECO:0000259" key="10">
    <source>
        <dbReference type="Pfam" id="PF02706"/>
    </source>
</evidence>
<dbReference type="CDD" id="cd05387">
    <property type="entry name" value="BY-kinase"/>
    <property type="match status" value="1"/>
</dbReference>
<dbReference type="InterPro" id="IPR027417">
    <property type="entry name" value="P-loop_NTPase"/>
</dbReference>
<evidence type="ECO:0000256" key="1">
    <source>
        <dbReference type="ARBA" id="ARBA00004651"/>
    </source>
</evidence>
<keyword evidence="7 9" id="KW-0472">Membrane</keyword>